<feature type="transmembrane region" description="Helical" evidence="1">
    <location>
        <begin position="156"/>
        <end position="173"/>
    </location>
</feature>
<evidence type="ECO:0000256" key="1">
    <source>
        <dbReference type="SAM" id="Phobius"/>
    </source>
</evidence>
<reference evidence="2" key="1">
    <citation type="submission" date="2021-02" db="EMBL/GenBank/DDBJ databases">
        <authorList>
            <person name="Nowell W R."/>
        </authorList>
    </citation>
    <scope>NUCLEOTIDE SEQUENCE</scope>
</reference>
<proteinExistence type="predicted"/>
<organism evidence="2 3">
    <name type="scientific">Adineta steineri</name>
    <dbReference type="NCBI Taxonomy" id="433720"/>
    <lineage>
        <taxon>Eukaryota</taxon>
        <taxon>Metazoa</taxon>
        <taxon>Spiralia</taxon>
        <taxon>Gnathifera</taxon>
        <taxon>Rotifera</taxon>
        <taxon>Eurotatoria</taxon>
        <taxon>Bdelloidea</taxon>
        <taxon>Adinetida</taxon>
        <taxon>Adinetidae</taxon>
        <taxon>Adineta</taxon>
    </lineage>
</organism>
<accession>A0A820HHR4</accession>
<keyword evidence="1" id="KW-0812">Transmembrane</keyword>
<protein>
    <submittedName>
        <fullName evidence="2">Uncharacterized protein</fullName>
    </submittedName>
</protein>
<name>A0A820HHR4_9BILA</name>
<comment type="caution">
    <text evidence="2">The sequence shown here is derived from an EMBL/GenBank/DDBJ whole genome shotgun (WGS) entry which is preliminary data.</text>
</comment>
<gene>
    <name evidence="2" type="ORF">OXD698_LOCUS45652</name>
</gene>
<keyword evidence="1" id="KW-0472">Membrane</keyword>
<evidence type="ECO:0000313" key="2">
    <source>
        <dbReference type="EMBL" id="CAF4292497.1"/>
    </source>
</evidence>
<evidence type="ECO:0000313" key="3">
    <source>
        <dbReference type="Proteomes" id="UP000663844"/>
    </source>
</evidence>
<dbReference type="AlphaFoldDB" id="A0A820HHR4"/>
<keyword evidence="1" id="KW-1133">Transmembrane helix</keyword>
<feature type="non-terminal residue" evidence="2">
    <location>
        <position position="1"/>
    </location>
</feature>
<sequence length="174" mass="20061">DSSLPLHIQIERVLLYERPFTLILNPSWFIDYPGVLTLSVPNVTSDFYSDTIWKIVLPSTNQRPLNRRIILLYNCINVRIRYNISDSNYFEETILFVDMKTNSTFTIKENLNEAKQICNSDILVPIDNNPTTQTTVSSSTNVDDTTKWRPTGFGQSIHPSFIVVIFVSIFAFIY</sequence>
<dbReference type="EMBL" id="CAJOAZ010015379">
    <property type="protein sequence ID" value="CAF4292497.1"/>
    <property type="molecule type" value="Genomic_DNA"/>
</dbReference>
<dbReference type="Proteomes" id="UP000663844">
    <property type="component" value="Unassembled WGS sequence"/>
</dbReference>